<evidence type="ECO:0000313" key="1">
    <source>
        <dbReference type="EMBL" id="GES80370.1"/>
    </source>
</evidence>
<accession>A0A8H3L742</accession>
<protein>
    <submittedName>
        <fullName evidence="1">Uncharacterized protein</fullName>
    </submittedName>
</protein>
<dbReference type="AlphaFoldDB" id="A0A8H3L742"/>
<comment type="caution">
    <text evidence="1">The sequence shown here is derived from an EMBL/GenBank/DDBJ whole genome shotgun (WGS) entry which is preliminary data.</text>
</comment>
<reference evidence="1" key="1">
    <citation type="submission" date="2019-10" db="EMBL/GenBank/DDBJ databases">
        <title>Conservation and host-specific expression of non-tandemly repeated heterogenous ribosome RNA gene in arbuscular mycorrhizal fungi.</title>
        <authorList>
            <person name="Maeda T."/>
            <person name="Kobayashi Y."/>
            <person name="Nakagawa T."/>
            <person name="Ezawa T."/>
            <person name="Yamaguchi K."/>
            <person name="Bino T."/>
            <person name="Nishimoto Y."/>
            <person name="Shigenobu S."/>
            <person name="Kawaguchi M."/>
        </authorList>
    </citation>
    <scope>NUCLEOTIDE SEQUENCE</scope>
    <source>
        <strain evidence="1">HR1</strain>
    </source>
</reference>
<dbReference type="EMBL" id="BLAL01000049">
    <property type="protein sequence ID" value="GES80370.1"/>
    <property type="molecule type" value="Genomic_DNA"/>
</dbReference>
<sequence length="96" mass="11641">MTDYIVLGRFFITKLVDEKAWNWQRIINIEIIKIIKKLEMIELYRLHLSCVKFSKQHPQYCFTTKNNEYAQVNMQVTKKVKCLKFLQMDIVLQLLE</sequence>
<organism evidence="1 2">
    <name type="scientific">Rhizophagus clarus</name>
    <dbReference type="NCBI Taxonomy" id="94130"/>
    <lineage>
        <taxon>Eukaryota</taxon>
        <taxon>Fungi</taxon>
        <taxon>Fungi incertae sedis</taxon>
        <taxon>Mucoromycota</taxon>
        <taxon>Glomeromycotina</taxon>
        <taxon>Glomeromycetes</taxon>
        <taxon>Glomerales</taxon>
        <taxon>Glomeraceae</taxon>
        <taxon>Rhizophagus</taxon>
    </lineage>
</organism>
<dbReference type="Proteomes" id="UP000615446">
    <property type="component" value="Unassembled WGS sequence"/>
</dbReference>
<proteinExistence type="predicted"/>
<name>A0A8H3L742_9GLOM</name>
<gene>
    <name evidence="1" type="ORF">RCL2_000765200</name>
</gene>
<evidence type="ECO:0000313" key="2">
    <source>
        <dbReference type="Proteomes" id="UP000615446"/>
    </source>
</evidence>